<keyword evidence="2" id="KW-0540">Nuclease</keyword>
<evidence type="ECO:0000259" key="1">
    <source>
        <dbReference type="Pfam" id="PF05685"/>
    </source>
</evidence>
<reference evidence="3" key="1">
    <citation type="submission" date="2015-11" db="EMBL/GenBank/DDBJ databases">
        <authorList>
            <person name="Varghese N."/>
        </authorList>
    </citation>
    <scope>NUCLEOTIDE SEQUENCE [LARGE SCALE GENOMIC DNA]</scope>
</reference>
<keyword evidence="3" id="KW-1185">Reference proteome</keyword>
<dbReference type="GO" id="GO:0004519">
    <property type="term" value="F:endonuclease activity"/>
    <property type="evidence" value="ECO:0007669"/>
    <property type="project" value="UniProtKB-KW"/>
</dbReference>
<dbReference type="EMBL" id="FAOO01000013">
    <property type="protein sequence ID" value="CUU07349.1"/>
    <property type="molecule type" value="Genomic_DNA"/>
</dbReference>
<name>A0A0S4N8K0_9BACT</name>
<organism evidence="2 3">
    <name type="scientific">Candidatus Thermokryptus mobilis</name>
    <dbReference type="NCBI Taxonomy" id="1643428"/>
    <lineage>
        <taxon>Bacteria</taxon>
        <taxon>Pseudomonadati</taxon>
        <taxon>Candidatus Kryptoniota</taxon>
        <taxon>Candidatus Thermokryptus</taxon>
    </lineage>
</organism>
<sequence>MSQETVKIEAKRWTYQDYLKLPDEERYEIINGELFMVLAPNLFHQDISRNLEYLMWNYVREKNLGVVYYAPVDVVLSEENVFQPDIVFVSRDNFGILKEKAIFGVPDLVVEIISPSSIYNDMNVKREIYEKFGVKEYWIVDPANKAIQIFTLESGKFKLHFFGYETGKASSKIIQDFEVELEKFSKA</sequence>
<dbReference type="RefSeq" id="WP_140945500.1">
    <property type="nucleotide sequence ID" value="NZ_FAOO01000013.1"/>
</dbReference>
<feature type="domain" description="Putative restriction endonuclease" evidence="1">
    <location>
        <begin position="16"/>
        <end position="163"/>
    </location>
</feature>
<dbReference type="OrthoDB" id="9798254at2"/>
<dbReference type="InterPro" id="IPR012296">
    <property type="entry name" value="Nuclease_put_TT1808"/>
</dbReference>
<dbReference type="Proteomes" id="UP000320623">
    <property type="component" value="Unassembled WGS sequence"/>
</dbReference>
<dbReference type="Gene3D" id="3.90.1570.10">
    <property type="entry name" value="tt1808, chain A"/>
    <property type="match status" value="1"/>
</dbReference>
<keyword evidence="2" id="KW-0378">Hydrolase</keyword>
<dbReference type="InterPro" id="IPR011335">
    <property type="entry name" value="Restrct_endonuc-II-like"/>
</dbReference>
<dbReference type="Pfam" id="PF05685">
    <property type="entry name" value="Uma2"/>
    <property type="match status" value="1"/>
</dbReference>
<dbReference type="STRING" id="1643428.GCA_001442855_01735"/>
<dbReference type="SUPFAM" id="SSF52980">
    <property type="entry name" value="Restriction endonuclease-like"/>
    <property type="match status" value="1"/>
</dbReference>
<dbReference type="PANTHER" id="PTHR34107">
    <property type="entry name" value="SLL0198 PROTEIN-RELATED"/>
    <property type="match status" value="1"/>
</dbReference>
<evidence type="ECO:0000313" key="2">
    <source>
        <dbReference type="EMBL" id="CUU07349.1"/>
    </source>
</evidence>
<dbReference type="PANTHER" id="PTHR34107:SF4">
    <property type="entry name" value="SLL1222 PROTEIN"/>
    <property type="match status" value="1"/>
</dbReference>
<accession>A0A0S4N8K0</accession>
<dbReference type="AlphaFoldDB" id="A0A0S4N8K0"/>
<gene>
    <name evidence="2" type="ORF">JGI1_01771</name>
</gene>
<dbReference type="InterPro" id="IPR008538">
    <property type="entry name" value="Uma2"/>
</dbReference>
<evidence type="ECO:0000313" key="3">
    <source>
        <dbReference type="Proteomes" id="UP000320623"/>
    </source>
</evidence>
<proteinExistence type="predicted"/>
<dbReference type="CDD" id="cd06260">
    <property type="entry name" value="DUF820-like"/>
    <property type="match status" value="1"/>
</dbReference>
<protein>
    <submittedName>
        <fullName evidence="2">Endonuclease, Uma2 family (Restriction endonuclease fold)</fullName>
    </submittedName>
</protein>
<keyword evidence="2" id="KW-0255">Endonuclease</keyword>